<keyword evidence="1" id="KW-0863">Zinc-finger</keyword>
<keyword evidence="1" id="KW-0862">Zinc</keyword>
<evidence type="ECO:0000256" key="1">
    <source>
        <dbReference type="PROSITE-ProRule" id="PRU00325"/>
    </source>
</evidence>
<dbReference type="OMA" id="RHTENIP"/>
<reference evidence="3" key="2">
    <citation type="journal article" date="2018" name="Environ. Sci. Technol.">
        <title>The Toxicogenome of Hyalella azteca: A Model for Sediment Ecotoxicology and Evolutionary Toxicology.</title>
        <authorList>
            <person name="Poynton H.C."/>
            <person name="Hasenbein S."/>
            <person name="Benoit J.B."/>
            <person name="Sepulveda M.S."/>
            <person name="Poelchau M.F."/>
            <person name="Hughes D.S.T."/>
            <person name="Murali S.C."/>
            <person name="Chen S."/>
            <person name="Glastad K.M."/>
            <person name="Goodisman M.A.D."/>
            <person name="Werren J.H."/>
            <person name="Vineis J.H."/>
            <person name="Bowen J.L."/>
            <person name="Friedrich M."/>
            <person name="Jones J."/>
            <person name="Robertson H.M."/>
            <person name="Feyereisen R."/>
            <person name="Mechler-Hickson A."/>
            <person name="Mathers N."/>
            <person name="Lee C.E."/>
            <person name="Colbourne J.K."/>
            <person name="Biales A."/>
            <person name="Johnston J.S."/>
            <person name="Wellborn G.A."/>
            <person name="Rosendale A.J."/>
            <person name="Cridge A.G."/>
            <person name="Munoz-Torres M.C."/>
            <person name="Bain P.A."/>
            <person name="Manny A.R."/>
            <person name="Major K.M."/>
            <person name="Lambert F.N."/>
            <person name="Vulpe C.D."/>
            <person name="Tuck P."/>
            <person name="Blalock B.J."/>
            <person name="Lin Y.Y."/>
            <person name="Smith M.E."/>
            <person name="Ochoa-Acuna H."/>
            <person name="Chen M.M."/>
            <person name="Childers C.P."/>
            <person name="Qu J."/>
            <person name="Dugan S."/>
            <person name="Lee S.L."/>
            <person name="Chao H."/>
            <person name="Dinh H."/>
            <person name="Han Y."/>
            <person name="Doddapaneni H."/>
            <person name="Worley K.C."/>
            <person name="Muzny D.M."/>
            <person name="Gibbs R.A."/>
            <person name="Richards S."/>
        </authorList>
    </citation>
    <scope>NUCLEOTIDE SEQUENCE</scope>
    <source>
        <strain evidence="3">HAZT.00-mixed</strain>
        <tissue evidence="3">Whole organism</tissue>
    </source>
</reference>
<dbReference type="PANTHER" id="PTHR28498:SF1">
    <property type="entry name" value="ZINC FINGER SWIM DOMAIN-CONTAINING PROTEIN 7"/>
    <property type="match status" value="1"/>
</dbReference>
<name>A0A6A0HC50_HYAAZ</name>
<accession>A0A6A0HC50</accession>
<dbReference type="AlphaFoldDB" id="A0A6A0HC50"/>
<dbReference type="GO" id="GO:0097196">
    <property type="term" value="C:Shu complex"/>
    <property type="evidence" value="ECO:0007669"/>
    <property type="project" value="TreeGrafter"/>
</dbReference>
<dbReference type="InterPro" id="IPR007527">
    <property type="entry name" value="Znf_SWIM"/>
</dbReference>
<reference evidence="3" key="3">
    <citation type="submission" date="2019-06" db="EMBL/GenBank/DDBJ databases">
        <authorList>
            <person name="Poynton C."/>
            <person name="Hasenbein S."/>
            <person name="Benoit J.B."/>
            <person name="Sepulveda M.S."/>
            <person name="Poelchau M.F."/>
            <person name="Murali S.C."/>
            <person name="Chen S."/>
            <person name="Glastad K.M."/>
            <person name="Werren J.H."/>
            <person name="Vineis J.H."/>
            <person name="Bowen J.L."/>
            <person name="Friedrich M."/>
            <person name="Jones J."/>
            <person name="Robertson H.M."/>
            <person name="Feyereisen R."/>
            <person name="Mechler-Hickson A."/>
            <person name="Mathers N."/>
            <person name="Lee C.E."/>
            <person name="Colbourne J.K."/>
            <person name="Biales A."/>
            <person name="Johnston J.S."/>
            <person name="Wellborn G.A."/>
            <person name="Rosendale A.J."/>
            <person name="Cridge A.G."/>
            <person name="Munoz-Torres M.C."/>
            <person name="Bain P.A."/>
            <person name="Manny A.R."/>
            <person name="Major K.M."/>
            <person name="Lambert F.N."/>
            <person name="Vulpe C.D."/>
            <person name="Tuck P."/>
            <person name="Blalock B.J."/>
            <person name="Lin Y.-Y."/>
            <person name="Smith M.E."/>
            <person name="Ochoa-Acuna H."/>
            <person name="Chen M.-J.M."/>
            <person name="Childers C.P."/>
            <person name="Qu J."/>
            <person name="Dugan S."/>
            <person name="Lee S.L."/>
            <person name="Chao H."/>
            <person name="Dinh H."/>
            <person name="Han Y."/>
            <person name="Doddapaneni H."/>
            <person name="Worley K.C."/>
            <person name="Muzny D.M."/>
            <person name="Gibbs R.A."/>
            <person name="Richards S."/>
        </authorList>
    </citation>
    <scope>NUCLEOTIDE SEQUENCE</scope>
    <source>
        <strain evidence="3">HAZT.00-mixed</strain>
        <tissue evidence="3">Whole organism</tissue>
    </source>
</reference>
<dbReference type="GeneID" id="108671281"/>
<keyword evidence="1" id="KW-0479">Metal-binding</keyword>
<reference evidence="5" key="4">
    <citation type="submission" date="2025-04" db="UniProtKB">
        <authorList>
            <consortium name="RefSeq"/>
        </authorList>
    </citation>
    <scope>IDENTIFICATION</scope>
    <source>
        <tissue evidence="5">Whole organism</tissue>
    </source>
</reference>
<dbReference type="PROSITE" id="PS50966">
    <property type="entry name" value="ZF_SWIM"/>
    <property type="match status" value="1"/>
</dbReference>
<proteinExistence type="predicted"/>
<dbReference type="RefSeq" id="XP_018014271.1">
    <property type="nucleotide sequence ID" value="XM_018158782.2"/>
</dbReference>
<dbReference type="EMBL" id="JQDR03002483">
    <property type="protein sequence ID" value="KAA0203059.1"/>
    <property type="molecule type" value="Genomic_DNA"/>
</dbReference>
<dbReference type="GO" id="GO:0008270">
    <property type="term" value="F:zinc ion binding"/>
    <property type="evidence" value="ECO:0007669"/>
    <property type="project" value="UniProtKB-KW"/>
</dbReference>
<dbReference type="Pfam" id="PF04434">
    <property type="entry name" value="SWIM"/>
    <property type="match status" value="1"/>
</dbReference>
<gene>
    <name evidence="5" type="primary">LOC108671281</name>
    <name evidence="3" type="ORF">HAZT_HAZT007998</name>
</gene>
<dbReference type="OrthoDB" id="337581at2759"/>
<dbReference type="KEGG" id="hazt:108671281"/>
<organism evidence="3">
    <name type="scientific">Hyalella azteca</name>
    <name type="common">Amphipod</name>
    <dbReference type="NCBI Taxonomy" id="294128"/>
    <lineage>
        <taxon>Eukaryota</taxon>
        <taxon>Metazoa</taxon>
        <taxon>Ecdysozoa</taxon>
        <taxon>Arthropoda</taxon>
        <taxon>Crustacea</taxon>
        <taxon>Multicrustacea</taxon>
        <taxon>Malacostraca</taxon>
        <taxon>Eumalacostraca</taxon>
        <taxon>Peracarida</taxon>
        <taxon>Amphipoda</taxon>
        <taxon>Senticaudata</taxon>
        <taxon>Talitrida</taxon>
        <taxon>Talitroidea</taxon>
        <taxon>Hyalellidae</taxon>
        <taxon>Hyalella</taxon>
    </lineage>
</organism>
<reference evidence="3" key="1">
    <citation type="submission" date="2014-08" db="EMBL/GenBank/DDBJ databases">
        <authorList>
            <person name="Murali S."/>
            <person name="Richards S."/>
            <person name="Bandaranaike D."/>
            <person name="Bellair M."/>
            <person name="Blankenburg K."/>
            <person name="Chao H."/>
            <person name="Dinh H."/>
            <person name="Doddapaneni H."/>
            <person name="Dugan-Rocha S."/>
            <person name="Elkadiri S."/>
            <person name="Gnanaolivu R."/>
            <person name="Hughes D."/>
            <person name="Lee S."/>
            <person name="Li M."/>
            <person name="Ming W."/>
            <person name="Munidasa M."/>
            <person name="Muniz J."/>
            <person name="Nguyen L."/>
            <person name="Osuji N."/>
            <person name="Pu L.-L."/>
            <person name="Puazo M."/>
            <person name="Skinner E."/>
            <person name="Qu C."/>
            <person name="Quiroz J."/>
            <person name="Raj R."/>
            <person name="Weissenberger G."/>
            <person name="Xin Y."/>
            <person name="Zou X."/>
            <person name="Han Y."/>
            <person name="Worley K."/>
            <person name="Muzny D."/>
            <person name="Gibbs R."/>
        </authorList>
    </citation>
    <scope>NUCLEOTIDE SEQUENCE</scope>
    <source>
        <strain evidence="3">HAZT.00-mixed</strain>
        <tissue evidence="3">Whole organism</tissue>
    </source>
</reference>
<protein>
    <submittedName>
        <fullName evidence="5">Zinc finger SWIM domain-containing protein 7</fullName>
    </submittedName>
</protein>
<sequence length="134" mass="14705">MQWMQAGTELIREAGSQYLSSGELSHDVLCCLNAVFGKSLMPALQLIDEKKVTRVTSPSGRWVFRVSGSSGVPYICLPGSAYCQCPAYKYTVVLKREAIMCKHVLAARLASEMNEVEVKEVSDLDLVDIIAGMD</sequence>
<feature type="domain" description="SWIM-type" evidence="2">
    <location>
        <begin position="64"/>
        <end position="112"/>
    </location>
</feature>
<dbReference type="Proteomes" id="UP000711488">
    <property type="component" value="Unassembled WGS sequence"/>
</dbReference>
<keyword evidence="4" id="KW-1185">Reference proteome</keyword>
<evidence type="ECO:0000313" key="5">
    <source>
        <dbReference type="RefSeq" id="XP_018014271.1"/>
    </source>
</evidence>
<evidence type="ECO:0000259" key="2">
    <source>
        <dbReference type="PROSITE" id="PS50966"/>
    </source>
</evidence>
<dbReference type="Proteomes" id="UP000694843">
    <property type="component" value="Unplaced"/>
</dbReference>
<dbReference type="PANTHER" id="PTHR28498">
    <property type="entry name" value="ZINC FINGER SWIM DOMAIN-CONTAINING PROTEIN 7"/>
    <property type="match status" value="1"/>
</dbReference>
<evidence type="ECO:0000313" key="3">
    <source>
        <dbReference type="EMBL" id="KAA0203059.1"/>
    </source>
</evidence>
<evidence type="ECO:0000313" key="4">
    <source>
        <dbReference type="Proteomes" id="UP000694843"/>
    </source>
</evidence>
<dbReference type="GO" id="GO:0000724">
    <property type="term" value="P:double-strand break repair via homologous recombination"/>
    <property type="evidence" value="ECO:0007669"/>
    <property type="project" value="TreeGrafter"/>
</dbReference>